<evidence type="ECO:0000256" key="3">
    <source>
        <dbReference type="ARBA" id="ARBA00022989"/>
    </source>
</evidence>
<dbReference type="SUPFAM" id="SSF47240">
    <property type="entry name" value="Ferritin-like"/>
    <property type="match status" value="1"/>
</dbReference>
<dbReference type="RefSeq" id="WP_279963835.1">
    <property type="nucleotide sequence ID" value="NZ_CP122537.1"/>
</dbReference>
<feature type="transmembrane region" description="Helical" evidence="5">
    <location>
        <begin position="304"/>
        <end position="323"/>
    </location>
</feature>
<dbReference type="PANTHER" id="PTHR33531:SF10">
    <property type="entry name" value="BLR7895 PROTEIN"/>
    <property type="match status" value="1"/>
</dbReference>
<dbReference type="EMBL" id="CP122537">
    <property type="protein sequence ID" value="WGH77261.1"/>
    <property type="molecule type" value="Genomic_DNA"/>
</dbReference>
<dbReference type="NCBIfam" id="NF045676">
    <property type="entry name" value="FeExpMbfA"/>
    <property type="match status" value="1"/>
</dbReference>
<keyword evidence="4 5" id="KW-0472">Membrane</keyword>
<dbReference type="CDD" id="cd01045">
    <property type="entry name" value="Ferritin_like_AB"/>
    <property type="match status" value="1"/>
</dbReference>
<gene>
    <name evidence="7" type="ORF">P8627_09360</name>
</gene>
<dbReference type="InterPro" id="IPR003251">
    <property type="entry name" value="Rr_diiron-bd_dom"/>
</dbReference>
<feature type="domain" description="Rubrerythrin diiron-binding" evidence="6">
    <location>
        <begin position="18"/>
        <end position="153"/>
    </location>
</feature>
<evidence type="ECO:0000256" key="5">
    <source>
        <dbReference type="SAM" id="Phobius"/>
    </source>
</evidence>
<dbReference type="PIRSF" id="PIRSF035918">
    <property type="entry name" value="UCP035918_rubreryth_DUF125"/>
    <property type="match status" value="1"/>
</dbReference>
<dbReference type="Pfam" id="PF02915">
    <property type="entry name" value="Rubrerythrin"/>
    <property type="match status" value="1"/>
</dbReference>
<evidence type="ECO:0000313" key="8">
    <source>
        <dbReference type="Proteomes" id="UP001243420"/>
    </source>
</evidence>
<evidence type="ECO:0000256" key="4">
    <source>
        <dbReference type="ARBA" id="ARBA00023136"/>
    </source>
</evidence>
<feature type="transmembrane region" description="Helical" evidence="5">
    <location>
        <begin position="274"/>
        <end position="292"/>
    </location>
</feature>
<dbReference type="Proteomes" id="UP001243420">
    <property type="component" value="Chromosome"/>
</dbReference>
<dbReference type="InterPro" id="IPR008217">
    <property type="entry name" value="Ccc1_fam"/>
</dbReference>
<dbReference type="CDD" id="cd02437">
    <property type="entry name" value="CCC1_like_1"/>
    <property type="match status" value="1"/>
</dbReference>
<dbReference type="InterPro" id="IPR009078">
    <property type="entry name" value="Ferritin-like_SF"/>
</dbReference>
<keyword evidence="3 5" id="KW-1133">Transmembrane helix</keyword>
<name>A0ABY8L7B0_9RHOB</name>
<protein>
    <submittedName>
        <fullName evidence="7">Ferritin family protein</fullName>
    </submittedName>
</protein>
<evidence type="ECO:0000256" key="1">
    <source>
        <dbReference type="ARBA" id="ARBA00004127"/>
    </source>
</evidence>
<feature type="transmembrane region" description="Helical" evidence="5">
    <location>
        <begin position="209"/>
        <end position="228"/>
    </location>
</feature>
<sequence>MIPGFASRRRFADLSEQEILALAISSEEDDAQIYRLYGERLRDDFPDSARVFDAMAAEEDTHRRRLIDLHAKRFGDVIPLIRREHVSGFYARRPVWLVESLGIDRIRSEAAGMERDAHRFYVRAAARSSDPATRKLLGDLAAAEAGHETRAEEISAEALGPEAREVEDERGRRQFVLTWVQPGLAGLMDGSVSTLAPIFAVAFATQDTWTTFLVGLAASVGAGISMGFTEAASDDGQLSGRGSPVKRGFASGIMTTVGGLGHALPYLIPDFRLATTIAIAVVFVELWAIAWIQNRFMDTPFWRASLQVVVGGALVLAAGVLIGSG</sequence>
<proteinExistence type="predicted"/>
<accession>A0ABY8L7B0</accession>
<keyword evidence="8" id="KW-1185">Reference proteome</keyword>
<feature type="transmembrane region" description="Helical" evidence="5">
    <location>
        <begin position="179"/>
        <end position="203"/>
    </location>
</feature>
<reference evidence="7 8" key="1">
    <citation type="submission" date="2023-04" db="EMBL/GenBank/DDBJ databases">
        <title>Jannaschia ovalis sp. nov., a marine bacterium isolated from sea tidal flat.</title>
        <authorList>
            <person name="Kwon D.Y."/>
            <person name="Kim J.-J."/>
        </authorList>
    </citation>
    <scope>NUCLEOTIDE SEQUENCE [LARGE SCALE GENOMIC DNA]</scope>
    <source>
        <strain evidence="7 8">GRR-S6-38</strain>
    </source>
</reference>
<dbReference type="InterPro" id="IPR017040">
    <property type="entry name" value="UCP035918_rubreryth/DUF125"/>
</dbReference>
<feature type="transmembrane region" description="Helical" evidence="5">
    <location>
        <begin position="249"/>
        <end position="268"/>
    </location>
</feature>
<organism evidence="7 8">
    <name type="scientific">Jannaschia ovalis</name>
    <dbReference type="NCBI Taxonomy" id="3038773"/>
    <lineage>
        <taxon>Bacteria</taxon>
        <taxon>Pseudomonadati</taxon>
        <taxon>Pseudomonadota</taxon>
        <taxon>Alphaproteobacteria</taxon>
        <taxon>Rhodobacterales</taxon>
        <taxon>Roseobacteraceae</taxon>
        <taxon>Jannaschia</taxon>
    </lineage>
</organism>
<evidence type="ECO:0000259" key="6">
    <source>
        <dbReference type="Pfam" id="PF02915"/>
    </source>
</evidence>
<evidence type="ECO:0000313" key="7">
    <source>
        <dbReference type="EMBL" id="WGH77261.1"/>
    </source>
</evidence>
<evidence type="ECO:0000256" key="2">
    <source>
        <dbReference type="ARBA" id="ARBA00022692"/>
    </source>
</evidence>
<comment type="subcellular location">
    <subcellularLocation>
        <location evidence="1">Endomembrane system</location>
        <topology evidence="1">Multi-pass membrane protein</topology>
    </subcellularLocation>
</comment>
<dbReference type="InterPro" id="IPR012347">
    <property type="entry name" value="Ferritin-like"/>
</dbReference>
<dbReference type="Gene3D" id="1.20.1260.10">
    <property type="match status" value="1"/>
</dbReference>
<dbReference type="PANTHER" id="PTHR33531">
    <property type="entry name" value="RUBRERYTHRIN SUBFAMILY"/>
    <property type="match status" value="1"/>
</dbReference>
<dbReference type="Pfam" id="PF01988">
    <property type="entry name" value="VIT1"/>
    <property type="match status" value="1"/>
</dbReference>
<keyword evidence="2 5" id="KW-0812">Transmembrane</keyword>